<dbReference type="STRING" id="419481.SAMN05216233_11096"/>
<dbReference type="Proteomes" id="UP000198870">
    <property type="component" value="Unassembled WGS sequence"/>
</dbReference>
<dbReference type="RefSeq" id="WP_092211374.1">
    <property type="nucleotide sequence ID" value="NZ_FMUX01000010.1"/>
</dbReference>
<proteinExistence type="predicted"/>
<reference evidence="1 2" key="1">
    <citation type="submission" date="2016-10" db="EMBL/GenBank/DDBJ databases">
        <authorList>
            <person name="de Groot N.N."/>
        </authorList>
    </citation>
    <scope>NUCLEOTIDE SEQUENCE [LARGE SCALE GENOMIC DNA]</scope>
    <source>
        <strain evidence="1 2">AA1</strain>
    </source>
</reference>
<keyword evidence="2" id="KW-1185">Reference proteome</keyword>
<dbReference type="OrthoDB" id="572254at2"/>
<protein>
    <submittedName>
        <fullName evidence="1">Uncharacterized protein</fullName>
    </submittedName>
</protein>
<accession>A0A1G5GE34</accession>
<dbReference type="EMBL" id="FMUX01000010">
    <property type="protein sequence ID" value="SCY49549.1"/>
    <property type="molecule type" value="Genomic_DNA"/>
</dbReference>
<sequence>MVFSGIDWDKVPGSTTRPYDEDDEKNRLIAGIISEHLAPEDAVTVIFGNADTPCLGLEARAVARHTDLFTDECEDLWVVCPEKAFCLECYHEGYVGYKAGE</sequence>
<gene>
    <name evidence="1" type="ORF">SAMN05216233_11096</name>
</gene>
<name>A0A1G5GE34_9BACT</name>
<evidence type="ECO:0000313" key="1">
    <source>
        <dbReference type="EMBL" id="SCY49549.1"/>
    </source>
</evidence>
<evidence type="ECO:0000313" key="2">
    <source>
        <dbReference type="Proteomes" id="UP000198870"/>
    </source>
</evidence>
<dbReference type="AlphaFoldDB" id="A0A1G5GE34"/>
<organism evidence="1 2">
    <name type="scientific">Desulfoluna spongiiphila</name>
    <dbReference type="NCBI Taxonomy" id="419481"/>
    <lineage>
        <taxon>Bacteria</taxon>
        <taxon>Pseudomonadati</taxon>
        <taxon>Thermodesulfobacteriota</taxon>
        <taxon>Desulfobacteria</taxon>
        <taxon>Desulfobacterales</taxon>
        <taxon>Desulfolunaceae</taxon>
        <taxon>Desulfoluna</taxon>
    </lineage>
</organism>